<feature type="transmembrane region" description="Helical" evidence="2">
    <location>
        <begin position="44"/>
        <end position="62"/>
    </location>
</feature>
<feature type="compositionally biased region" description="Basic and acidic residues" evidence="1">
    <location>
        <begin position="258"/>
        <end position="267"/>
    </location>
</feature>
<feature type="transmembrane region" description="Helical" evidence="2">
    <location>
        <begin position="98"/>
        <end position="123"/>
    </location>
</feature>
<name>A0A0F9C9B3_9ZZZZ</name>
<evidence type="ECO:0000256" key="2">
    <source>
        <dbReference type="SAM" id="Phobius"/>
    </source>
</evidence>
<feature type="compositionally biased region" description="Basic residues" evidence="1">
    <location>
        <begin position="242"/>
        <end position="257"/>
    </location>
</feature>
<reference evidence="3" key="1">
    <citation type="journal article" date="2015" name="Nature">
        <title>Complex archaea that bridge the gap between prokaryotes and eukaryotes.</title>
        <authorList>
            <person name="Spang A."/>
            <person name="Saw J.H."/>
            <person name="Jorgensen S.L."/>
            <person name="Zaremba-Niedzwiedzka K."/>
            <person name="Martijn J."/>
            <person name="Lind A.E."/>
            <person name="van Eijk R."/>
            <person name="Schleper C."/>
            <person name="Guy L."/>
            <person name="Ettema T.J."/>
        </authorList>
    </citation>
    <scope>NUCLEOTIDE SEQUENCE</scope>
</reference>
<dbReference type="EMBL" id="LAZR01045406">
    <property type="protein sequence ID" value="KKK98939.1"/>
    <property type="molecule type" value="Genomic_DNA"/>
</dbReference>
<evidence type="ECO:0000256" key="1">
    <source>
        <dbReference type="SAM" id="MobiDB-lite"/>
    </source>
</evidence>
<comment type="caution">
    <text evidence="3">The sequence shown here is derived from an EMBL/GenBank/DDBJ whole genome shotgun (WGS) entry which is preliminary data.</text>
</comment>
<feature type="transmembrane region" description="Helical" evidence="2">
    <location>
        <begin position="130"/>
        <end position="149"/>
    </location>
</feature>
<keyword evidence="2" id="KW-1133">Transmembrane helix</keyword>
<gene>
    <name evidence="3" type="ORF">LCGC14_2637760</name>
</gene>
<protein>
    <submittedName>
        <fullName evidence="3">Uncharacterized protein</fullName>
    </submittedName>
</protein>
<accession>A0A0F9C9B3</accession>
<feature type="transmembrane region" description="Helical" evidence="2">
    <location>
        <begin position="155"/>
        <end position="172"/>
    </location>
</feature>
<feature type="compositionally biased region" description="Polar residues" evidence="1">
    <location>
        <begin position="222"/>
        <end position="231"/>
    </location>
</feature>
<dbReference type="AlphaFoldDB" id="A0A0F9C9B3"/>
<keyword evidence="2" id="KW-0812">Transmembrane</keyword>
<feature type="compositionally biased region" description="Basic and acidic residues" evidence="1">
    <location>
        <begin position="232"/>
        <end position="241"/>
    </location>
</feature>
<dbReference type="InterPro" id="IPR036259">
    <property type="entry name" value="MFS_trans_sf"/>
</dbReference>
<feature type="region of interest" description="Disordered" evidence="1">
    <location>
        <begin position="215"/>
        <end position="276"/>
    </location>
</feature>
<proteinExistence type="predicted"/>
<sequence>MNEKRFVLSSLLILFGINFIGLVSAQFYRGYSLSDLLNTFDSSTVILTSIFLIAFILIFWPLSKFFRENALLAGIISFAMSFLLIFEINRRGLDFAGFFYNIGISGGILYTILPLVLIIGLIFSGFKYGWGITLTSVGLFFIGISFTDIIYEKGITFILGFILLSIGIWLWIRRRKKSGFTGSYYQNHDNSYGPSPRQVYKQQKVQQRYQQKLEDQRRRGELTQQKHQQNLAERERQARETKIRRRAGKIAKIRTRREKAEQASQKERNKRYQKSL</sequence>
<evidence type="ECO:0000313" key="3">
    <source>
        <dbReference type="EMBL" id="KKK98939.1"/>
    </source>
</evidence>
<organism evidence="3">
    <name type="scientific">marine sediment metagenome</name>
    <dbReference type="NCBI Taxonomy" id="412755"/>
    <lineage>
        <taxon>unclassified sequences</taxon>
        <taxon>metagenomes</taxon>
        <taxon>ecological metagenomes</taxon>
    </lineage>
</organism>
<keyword evidence="2" id="KW-0472">Membrane</keyword>
<feature type="transmembrane region" description="Helical" evidence="2">
    <location>
        <begin position="69"/>
        <end position="86"/>
    </location>
</feature>
<dbReference type="SUPFAM" id="SSF103473">
    <property type="entry name" value="MFS general substrate transporter"/>
    <property type="match status" value="1"/>
</dbReference>